<keyword evidence="9 10" id="KW-0472">Membrane</keyword>
<organism evidence="12 14">
    <name type="scientific">Rozella allomycis (strain CSF55)</name>
    <dbReference type="NCBI Taxonomy" id="988480"/>
    <lineage>
        <taxon>Eukaryota</taxon>
        <taxon>Fungi</taxon>
        <taxon>Fungi incertae sedis</taxon>
        <taxon>Cryptomycota</taxon>
        <taxon>Cryptomycota incertae sedis</taxon>
        <taxon>Rozella</taxon>
    </lineage>
</organism>
<dbReference type="PROSITE" id="PS50920">
    <property type="entry name" value="SOLCAR"/>
    <property type="match status" value="3"/>
</dbReference>
<dbReference type="OMA" id="RDATPTC"/>
<dbReference type="EMBL" id="KE561324">
    <property type="protein sequence ID" value="EPZ31003.1"/>
    <property type="molecule type" value="Genomic_DNA"/>
</dbReference>
<evidence type="ECO:0000256" key="10">
    <source>
        <dbReference type="PROSITE-ProRule" id="PRU00282"/>
    </source>
</evidence>
<dbReference type="InterPro" id="IPR018108">
    <property type="entry name" value="MCP_transmembrane"/>
</dbReference>
<comment type="similarity">
    <text evidence="2 11">Belongs to the mitochondrial carrier (TC 2.A.29) family.</text>
</comment>
<reference evidence="13" key="3">
    <citation type="submission" date="2018-08" db="EMBL/GenBank/DDBJ databases">
        <title>Leveraging single-cell genomics to expand the Fungal Tree of Life.</title>
        <authorList>
            <consortium name="DOE Joint Genome Institute"/>
            <person name="Ahrendt S.R."/>
            <person name="Quandt C.A."/>
            <person name="Ciobanu D."/>
            <person name="Clum A."/>
            <person name="Salamov A."/>
            <person name="Andreopoulos B."/>
            <person name="Cheng J.-F."/>
            <person name="Woyke T."/>
            <person name="Pelin A."/>
            <person name="Henrissat B."/>
            <person name="Reynolds N."/>
            <person name="Benny G.L."/>
            <person name="Smith M.E."/>
            <person name="James T.Y."/>
            <person name="Grigoriev I.V."/>
        </authorList>
    </citation>
    <scope>NUCLEOTIDE SEQUENCE</scope>
    <source>
        <strain evidence="13">CSF55</strain>
    </source>
</reference>
<dbReference type="EMBL" id="ML004906">
    <property type="protein sequence ID" value="RKP22182.1"/>
    <property type="molecule type" value="Genomic_DNA"/>
</dbReference>
<keyword evidence="5" id="KW-0677">Repeat</keyword>
<keyword evidence="7" id="KW-1133">Transmembrane helix</keyword>
<feature type="repeat" description="Solcar" evidence="10">
    <location>
        <begin position="7"/>
        <end position="92"/>
    </location>
</feature>
<name>A0A075AMV0_ROZAC</name>
<keyword evidence="6" id="KW-0999">Mitochondrion inner membrane</keyword>
<evidence type="ECO:0000313" key="14">
    <source>
        <dbReference type="Proteomes" id="UP000030755"/>
    </source>
</evidence>
<evidence type="ECO:0000256" key="3">
    <source>
        <dbReference type="ARBA" id="ARBA00022448"/>
    </source>
</evidence>
<dbReference type="SUPFAM" id="SSF103506">
    <property type="entry name" value="Mitochondrial carrier"/>
    <property type="match status" value="1"/>
</dbReference>
<dbReference type="PANTHER" id="PTHR46356:SF1">
    <property type="entry name" value="MITOCHONDRIAL 2-OXODICARBOXYLATE CARRIER"/>
    <property type="match status" value="1"/>
</dbReference>
<dbReference type="InterPro" id="IPR023395">
    <property type="entry name" value="MCP_dom_sf"/>
</dbReference>
<proteinExistence type="inferred from homology"/>
<evidence type="ECO:0000256" key="7">
    <source>
        <dbReference type="ARBA" id="ARBA00022989"/>
    </source>
</evidence>
<evidence type="ECO:0000256" key="1">
    <source>
        <dbReference type="ARBA" id="ARBA00004448"/>
    </source>
</evidence>
<reference evidence="12 14" key="1">
    <citation type="journal article" date="2013" name="Curr. Biol.">
        <title>Shared signatures of parasitism and phylogenomics unite Cryptomycota and microsporidia.</title>
        <authorList>
            <person name="James T.Y."/>
            <person name="Pelin A."/>
            <person name="Bonen L."/>
            <person name="Ahrendt S."/>
            <person name="Sain D."/>
            <person name="Corradi N."/>
            <person name="Stajich J.E."/>
        </authorList>
    </citation>
    <scope>NUCLEOTIDE SEQUENCE [LARGE SCALE GENOMIC DNA]</scope>
    <source>
        <strain evidence="12">CSF55</strain>
        <strain evidence="12">CSF55</strain>
    </source>
</reference>
<evidence type="ECO:0000256" key="9">
    <source>
        <dbReference type="ARBA" id="ARBA00023136"/>
    </source>
</evidence>
<evidence type="ECO:0000256" key="2">
    <source>
        <dbReference type="ARBA" id="ARBA00006375"/>
    </source>
</evidence>
<keyword evidence="4 10" id="KW-0812">Transmembrane</keyword>
<evidence type="ECO:0000256" key="8">
    <source>
        <dbReference type="ARBA" id="ARBA00023128"/>
    </source>
</evidence>
<evidence type="ECO:0000313" key="13">
    <source>
        <dbReference type="EMBL" id="RKP22182.1"/>
    </source>
</evidence>
<dbReference type="PANTHER" id="PTHR46356">
    <property type="entry name" value="MITOCHONDRIAL 2-OXODICARBOXYLATE CARRIER"/>
    <property type="match status" value="1"/>
</dbReference>
<gene>
    <name evidence="12" type="ORF">O9G_001477</name>
    <name evidence="13" type="ORF">ROZALSC1DRAFT_26426</name>
</gene>
<dbReference type="HOGENOM" id="CLU_015166_5_2_1"/>
<reference evidence="15" key="2">
    <citation type="journal article" date="2018" name="Nat. Microbiol.">
        <title>Leveraging single-cell genomics to expand the fungal tree of life.</title>
        <authorList>
            <person name="Ahrendt S.R."/>
            <person name="Quandt C.A."/>
            <person name="Ciobanu D."/>
            <person name="Clum A."/>
            <person name="Salamov A."/>
            <person name="Andreopoulos B."/>
            <person name="Cheng J.F."/>
            <person name="Woyke T."/>
            <person name="Pelin A."/>
            <person name="Henrissat B."/>
            <person name="Reynolds N.K."/>
            <person name="Benny G.L."/>
            <person name="Smith M.E."/>
            <person name="James T.Y."/>
            <person name="Grigoriev I.V."/>
        </authorList>
    </citation>
    <scope>NUCLEOTIDE SEQUENCE [LARGE SCALE GENOMIC DNA]</scope>
    <source>
        <strain evidence="15">CSF55</strain>
    </source>
</reference>
<dbReference type="InterPro" id="IPR051752">
    <property type="entry name" value="Mito_2-oxodicarb_carrier"/>
</dbReference>
<dbReference type="AlphaFoldDB" id="A0A075AMV0"/>
<protein>
    <submittedName>
        <fullName evidence="13">Mitochondrial carrier</fullName>
    </submittedName>
    <submittedName>
        <fullName evidence="12">Mitochondrial substrate/solute carrier domain-containing protein</fullName>
    </submittedName>
</protein>
<evidence type="ECO:0000256" key="4">
    <source>
        <dbReference type="ARBA" id="ARBA00022692"/>
    </source>
</evidence>
<evidence type="ECO:0000313" key="15">
    <source>
        <dbReference type="Proteomes" id="UP000281549"/>
    </source>
</evidence>
<dbReference type="Gene3D" id="1.50.40.10">
    <property type="entry name" value="Mitochondrial carrier domain"/>
    <property type="match status" value="1"/>
</dbReference>
<dbReference type="Proteomes" id="UP000030755">
    <property type="component" value="Unassembled WGS sequence"/>
</dbReference>
<feature type="repeat" description="Solcar" evidence="10">
    <location>
        <begin position="206"/>
        <end position="302"/>
    </location>
</feature>
<dbReference type="OrthoDB" id="434783at2759"/>
<keyword evidence="14" id="KW-1185">Reference proteome</keyword>
<dbReference type="InterPro" id="IPR002067">
    <property type="entry name" value="MCP"/>
</dbReference>
<accession>A0A075AMV0</accession>
<feature type="repeat" description="Solcar" evidence="10">
    <location>
        <begin position="102"/>
        <end position="197"/>
    </location>
</feature>
<evidence type="ECO:0000256" key="11">
    <source>
        <dbReference type="RuleBase" id="RU000488"/>
    </source>
</evidence>
<sequence length="307" mass="34598">MSENNPLPFYLQFTAGAIAGVSEICAMYPLDVVKTRLQLKLGNSHSSILDTFKKIIRNEGFFRLYRGLLAPILIEAPKRATKFAANEQYSVIYRKLFNTNELNQKLSVLTGVSAGITEGALIVPFELIKIRMQDKNNVMILNIAIQVGLYETTMDCATKIYRTEGLMAFYKGLEATLWRHAFWNGGYFGTIHYIRQSIPRRKEEDSRLIDNFIAGTIGGTIGTILNTPFDVVKTRIQGDTSTISRSSWTMSYLLQIAKKEGYGSLRPSIRFRSLYKGFTPKVLRLGPGGGILLVVFELVTRWMKNIA</sequence>
<dbReference type="Pfam" id="PF00153">
    <property type="entry name" value="Mito_carr"/>
    <property type="match status" value="3"/>
</dbReference>
<dbReference type="PRINTS" id="PR00926">
    <property type="entry name" value="MITOCARRIER"/>
</dbReference>
<keyword evidence="8" id="KW-0496">Mitochondrion</keyword>
<comment type="subcellular location">
    <subcellularLocation>
        <location evidence="1">Mitochondrion inner membrane</location>
        <topology evidence="1">Multi-pass membrane protein</topology>
    </subcellularLocation>
</comment>
<evidence type="ECO:0000256" key="5">
    <source>
        <dbReference type="ARBA" id="ARBA00022737"/>
    </source>
</evidence>
<dbReference type="Proteomes" id="UP000281549">
    <property type="component" value="Unassembled WGS sequence"/>
</dbReference>
<evidence type="ECO:0000256" key="6">
    <source>
        <dbReference type="ARBA" id="ARBA00022792"/>
    </source>
</evidence>
<dbReference type="GO" id="GO:0005743">
    <property type="term" value="C:mitochondrial inner membrane"/>
    <property type="evidence" value="ECO:0007669"/>
    <property type="project" value="UniProtKB-SubCell"/>
</dbReference>
<dbReference type="GO" id="GO:0055085">
    <property type="term" value="P:transmembrane transport"/>
    <property type="evidence" value="ECO:0007669"/>
    <property type="project" value="InterPro"/>
</dbReference>
<keyword evidence="3 11" id="KW-0813">Transport</keyword>
<evidence type="ECO:0000313" key="12">
    <source>
        <dbReference type="EMBL" id="EPZ31003.1"/>
    </source>
</evidence>